<evidence type="ECO:0000256" key="8">
    <source>
        <dbReference type="ARBA" id="ARBA00023277"/>
    </source>
</evidence>
<evidence type="ECO:0000256" key="1">
    <source>
        <dbReference type="ARBA" id="ARBA00000548"/>
    </source>
</evidence>
<comment type="catalytic activity">
    <reaction evidence="1 11">
        <text>Endohydrolysis of (1-&gt;4)-alpha-D-glucosidic linkages in polysaccharides containing three or more (1-&gt;4)-alpha-linked D-glucose units.</text>
        <dbReference type="EC" id="3.2.1.1"/>
    </reaction>
</comment>
<dbReference type="AlphaFoldDB" id="A0A166Q6M7"/>
<dbReference type="SUPFAM" id="SSF51445">
    <property type="entry name" value="(Trans)glycosidases"/>
    <property type="match status" value="1"/>
</dbReference>
<comment type="similarity">
    <text evidence="3 10">Belongs to the glycosyl hydrolase 13 family.</text>
</comment>
<dbReference type="Pfam" id="PF00128">
    <property type="entry name" value="Alpha-amylase"/>
    <property type="match status" value="1"/>
</dbReference>
<evidence type="ECO:0000313" key="15">
    <source>
        <dbReference type="Proteomes" id="UP000076532"/>
    </source>
</evidence>
<dbReference type="PRINTS" id="PR00110">
    <property type="entry name" value="ALPHAAMYLASE"/>
</dbReference>
<evidence type="ECO:0000256" key="7">
    <source>
        <dbReference type="ARBA" id="ARBA00022837"/>
    </source>
</evidence>
<dbReference type="InterPro" id="IPR006046">
    <property type="entry name" value="Alpha_amylase"/>
</dbReference>
<dbReference type="OrthoDB" id="550577at2759"/>
<evidence type="ECO:0000256" key="9">
    <source>
        <dbReference type="ARBA" id="ARBA00023295"/>
    </source>
</evidence>
<evidence type="ECO:0000256" key="4">
    <source>
        <dbReference type="ARBA" id="ARBA00012595"/>
    </source>
</evidence>
<dbReference type="InterPro" id="IPR013780">
    <property type="entry name" value="Glyco_hydro_b"/>
</dbReference>
<evidence type="ECO:0000259" key="12">
    <source>
        <dbReference type="SMART" id="SM00632"/>
    </source>
</evidence>
<dbReference type="EMBL" id="KV417512">
    <property type="protein sequence ID" value="KZP26813.1"/>
    <property type="molecule type" value="Genomic_DNA"/>
</dbReference>
<dbReference type="Gene3D" id="2.60.40.1180">
    <property type="entry name" value="Golgi alpha-mannosidase II"/>
    <property type="match status" value="1"/>
</dbReference>
<evidence type="ECO:0000256" key="2">
    <source>
        <dbReference type="ARBA" id="ARBA00001913"/>
    </source>
</evidence>
<name>A0A166Q6M7_9AGAM</name>
<dbReference type="GO" id="GO:0046872">
    <property type="term" value="F:metal ion binding"/>
    <property type="evidence" value="ECO:0007669"/>
    <property type="project" value="UniProtKB-KW"/>
</dbReference>
<dbReference type="EC" id="3.2.1.1" evidence="4 11"/>
<accession>A0A166Q6M7</accession>
<dbReference type="InterPro" id="IPR017853">
    <property type="entry name" value="GH"/>
</dbReference>
<dbReference type="PANTHER" id="PTHR43447">
    <property type="entry name" value="ALPHA-AMYLASE"/>
    <property type="match status" value="1"/>
</dbReference>
<dbReference type="CDD" id="cd11317">
    <property type="entry name" value="AmyAc_bac_euk_AmyA"/>
    <property type="match status" value="1"/>
</dbReference>
<evidence type="ECO:0000256" key="10">
    <source>
        <dbReference type="RuleBase" id="RU003615"/>
    </source>
</evidence>
<evidence type="ECO:0000256" key="5">
    <source>
        <dbReference type="ARBA" id="ARBA00022723"/>
    </source>
</evidence>
<dbReference type="Pfam" id="PF02806">
    <property type="entry name" value="Alpha-amylase_C"/>
    <property type="match status" value="1"/>
</dbReference>
<comment type="cofactor">
    <cofactor evidence="2">
        <name>Ca(2+)</name>
        <dbReference type="ChEBI" id="CHEBI:29108"/>
    </cofactor>
</comment>
<organism evidence="14 15">
    <name type="scientific">Athelia psychrophila</name>
    <dbReference type="NCBI Taxonomy" id="1759441"/>
    <lineage>
        <taxon>Eukaryota</taxon>
        <taxon>Fungi</taxon>
        <taxon>Dikarya</taxon>
        <taxon>Basidiomycota</taxon>
        <taxon>Agaricomycotina</taxon>
        <taxon>Agaricomycetes</taxon>
        <taxon>Agaricomycetidae</taxon>
        <taxon>Atheliales</taxon>
        <taxon>Atheliaceae</taxon>
        <taxon>Athelia</taxon>
    </lineage>
</organism>
<keyword evidence="9 11" id="KW-0326">Glycosidase</keyword>
<protein>
    <recommendedName>
        <fullName evidence="4 11">Alpha-amylase</fullName>
        <ecNumber evidence="4 11">3.2.1.1</ecNumber>
    </recommendedName>
</protein>
<dbReference type="InterPro" id="IPR031319">
    <property type="entry name" value="A-amylase_C"/>
</dbReference>
<dbReference type="InterPro" id="IPR006048">
    <property type="entry name" value="A-amylase/branching_C"/>
</dbReference>
<feature type="domain" description="Alpha-amylase C-terminal" evidence="12">
    <location>
        <begin position="342"/>
        <end position="428"/>
    </location>
</feature>
<keyword evidence="15" id="KW-1185">Reference proteome</keyword>
<gene>
    <name evidence="14" type="ORF">FIBSPDRAFT_781591</name>
</gene>
<dbReference type="Gene3D" id="3.20.20.80">
    <property type="entry name" value="Glycosidases"/>
    <property type="match status" value="1"/>
</dbReference>
<evidence type="ECO:0000256" key="6">
    <source>
        <dbReference type="ARBA" id="ARBA00022801"/>
    </source>
</evidence>
<dbReference type="STRING" id="436010.A0A166Q6M7"/>
<dbReference type="GO" id="GO:0005975">
    <property type="term" value="P:carbohydrate metabolic process"/>
    <property type="evidence" value="ECO:0007669"/>
    <property type="project" value="InterPro"/>
</dbReference>
<dbReference type="GO" id="GO:0004556">
    <property type="term" value="F:alpha-amylase activity"/>
    <property type="evidence" value="ECO:0007669"/>
    <property type="project" value="UniProtKB-UniRule"/>
</dbReference>
<evidence type="ECO:0000256" key="11">
    <source>
        <dbReference type="RuleBase" id="RU361134"/>
    </source>
</evidence>
<dbReference type="Proteomes" id="UP000076532">
    <property type="component" value="Unassembled WGS sequence"/>
</dbReference>
<reference evidence="14 15" key="1">
    <citation type="journal article" date="2016" name="Mol. Biol. Evol.">
        <title>Comparative Genomics of Early-Diverging Mushroom-Forming Fungi Provides Insights into the Origins of Lignocellulose Decay Capabilities.</title>
        <authorList>
            <person name="Nagy L.G."/>
            <person name="Riley R."/>
            <person name="Tritt A."/>
            <person name="Adam C."/>
            <person name="Daum C."/>
            <person name="Floudas D."/>
            <person name="Sun H."/>
            <person name="Yadav J.S."/>
            <person name="Pangilinan J."/>
            <person name="Larsson K.H."/>
            <person name="Matsuura K."/>
            <person name="Barry K."/>
            <person name="Labutti K."/>
            <person name="Kuo R."/>
            <person name="Ohm R.A."/>
            <person name="Bhattacharya S.S."/>
            <person name="Shirouzu T."/>
            <person name="Yoshinaga Y."/>
            <person name="Martin F.M."/>
            <person name="Grigoriev I.V."/>
            <person name="Hibbett D.S."/>
        </authorList>
    </citation>
    <scope>NUCLEOTIDE SEQUENCE [LARGE SCALE GENOMIC DNA]</scope>
    <source>
        <strain evidence="14 15">CBS 109695</strain>
    </source>
</reference>
<dbReference type="InterPro" id="IPR006047">
    <property type="entry name" value="GH13_cat_dom"/>
</dbReference>
<evidence type="ECO:0000313" key="14">
    <source>
        <dbReference type="EMBL" id="KZP26813.1"/>
    </source>
</evidence>
<keyword evidence="5" id="KW-0479">Metal-binding</keyword>
<evidence type="ECO:0000256" key="3">
    <source>
        <dbReference type="ARBA" id="ARBA00008061"/>
    </source>
</evidence>
<feature type="domain" description="Glycosyl hydrolase family 13 catalytic" evidence="13">
    <location>
        <begin position="1"/>
        <end position="333"/>
    </location>
</feature>
<keyword evidence="8 11" id="KW-0119">Carbohydrate metabolism</keyword>
<dbReference type="SMART" id="SM00632">
    <property type="entry name" value="Aamy_C"/>
    <property type="match status" value="1"/>
</dbReference>
<keyword evidence="6 11" id="KW-0378">Hydrolase</keyword>
<evidence type="ECO:0000259" key="13">
    <source>
        <dbReference type="SMART" id="SM00642"/>
    </source>
</evidence>
<sequence>MFEWDWNSVATECTQFIGPAGYGYVQVSPPSEHITGSQWWTDYQVVSYELTSKRGTPDEFDTMVSTCSKAGVSVIADVVLNHMTAGSGTGVGGNAYTQYSYPAVPYTQSDFHAVCSLDDYNNSTNVWNCQLDGLADLATESSNVQTKETAYANNLISKGVKGFRLDSAKSMDPANIKAVLSGVSSEVYVTQEVVYGGAVDPSEYTGNGDVMEFRFASALQSAFLGSGISSLENLNNQGWVASSSANVFVADHDTERSSSSLNYSCPDNTYTNAHVFMLGYDYGTPTVLSGYKFSGYDDGAPNNGTGTCTGNTGTGGWICQHRWTPVIGMVGFHNNAGTKNVTDWFSPNSELIAFGRGSSGFVAINNQNTDWDSASFSTSMDAGSYCDVTTGNMTSNACTGTKVTVTSGGAITITVPSYGAIAIHSGAMLS</sequence>
<dbReference type="SMART" id="SM00642">
    <property type="entry name" value="Aamy"/>
    <property type="match status" value="1"/>
</dbReference>
<dbReference type="SUPFAM" id="SSF51011">
    <property type="entry name" value="Glycosyl hydrolase domain"/>
    <property type="match status" value="1"/>
</dbReference>
<proteinExistence type="inferred from homology"/>
<keyword evidence="7" id="KW-0106">Calcium</keyword>